<feature type="domain" description="Helicase ATP-binding" evidence="14">
    <location>
        <begin position="78"/>
        <end position="252"/>
    </location>
</feature>
<comment type="function">
    <text evidence="12">RNA helicase.</text>
</comment>
<dbReference type="CDD" id="cd18787">
    <property type="entry name" value="SF2_C_DEAD"/>
    <property type="match status" value="1"/>
</dbReference>
<dbReference type="PANTHER" id="PTHR24031">
    <property type="entry name" value="RNA HELICASE"/>
    <property type="match status" value="1"/>
</dbReference>
<dbReference type="InterPro" id="IPR001650">
    <property type="entry name" value="Helicase_C-like"/>
</dbReference>
<evidence type="ECO:0000256" key="1">
    <source>
        <dbReference type="ARBA" id="ARBA00004604"/>
    </source>
</evidence>
<dbReference type="RefSeq" id="XP_020064100.1">
    <property type="nucleotide sequence ID" value="XM_020207637.1"/>
</dbReference>
<sequence length="760" mass="86603">MPKSKKQQKVHHKLKRALARDEEEEVLKKLERRIDEYDPAKDEDSMTQFEELPITEQTLKGLKEASFVKMTEIQKKTIPIALKGEDLMSTAKTGSGKTLAFLVPTIELLIRNKTSEYDGLTALIVLPTRELSVQIFEVLTKIGKYNNFSAGLVIGGKDFKFEKDRISKMNILIGTPGRISQHLNESVGLEVSNFQVLVLDEADRCLDMGFKKQIDNIIGHLPASRQTMLFSATQTDNIKDLARLSLTNPRRIGGNTLGVDGSDSQEVSLSSIPETLSQFYIRIPLDEKLDVLWSFIKSHLKSKILVFFSSSKQVQYTYETFRQLQPGISLLKLYGRNKQTTRLETITKFARSQHSCLFATDIVARGLDFPTIDWVIQVDCPEDAATYVHRVGRCARFGRKGNSLAMLLPSEEEGMLARLKANKIEPKFMNIKSKNKKSIRPQLQSLCFKDPILKNLGQRAFISYYRSIFVQKDKDIFKIDALPTEKFAASLGLPGAPKIKIKGGQGAKEKKNMSRKLVALEQTNDDGEEANDKGDKVRTKYDRMFERKNQTVLSDHYLNLAGTKKAQTQAEDEEDDSDDDFMKVKRKDHDLNLDELPDLNKPVSKRAEKKALSKKMSLTGNATKLKFDDDGVAHPLYELEDEDDFKAKGSAKDQKESFVSKETVAMNEADIEDMLTVKEKKKEKKRRRKEMERRMNESSDDEDANIEQDMEYSSGEEPDSKKPKWFQNDKHVKKNDDVLEIDEPETLEDLESLTQRLLQE</sequence>
<comment type="subcellular location">
    <subcellularLocation>
        <location evidence="1">Nucleus</location>
        <location evidence="1">Nucleolus</location>
    </subcellularLocation>
</comment>
<keyword evidence="3" id="KW-0698">rRNA processing</keyword>
<evidence type="ECO:0000256" key="6">
    <source>
        <dbReference type="ARBA" id="ARBA00022806"/>
    </source>
</evidence>
<feature type="region of interest" description="Disordered" evidence="13">
    <location>
        <begin position="593"/>
        <end position="615"/>
    </location>
</feature>
<evidence type="ECO:0000256" key="7">
    <source>
        <dbReference type="ARBA" id="ARBA00022840"/>
    </source>
</evidence>
<dbReference type="InterPro" id="IPR014014">
    <property type="entry name" value="RNA_helicase_DEAD_Q_motif"/>
</dbReference>
<dbReference type="InterPro" id="IPR014001">
    <property type="entry name" value="Helicase_ATP-bd"/>
</dbReference>
<keyword evidence="5 11" id="KW-0378">Hydrolase</keyword>
<dbReference type="Pfam" id="PF00270">
    <property type="entry name" value="DEAD"/>
    <property type="match status" value="1"/>
</dbReference>
<feature type="region of interest" description="Disordered" evidence="13">
    <location>
        <begin position="637"/>
        <end position="745"/>
    </location>
</feature>
<dbReference type="CDD" id="cd17941">
    <property type="entry name" value="DEADc_DDX10"/>
    <property type="match status" value="1"/>
</dbReference>
<proteinExistence type="inferred from homology"/>
<dbReference type="PROSITE" id="PS51195">
    <property type="entry name" value="Q_MOTIF"/>
    <property type="match status" value="1"/>
</dbReference>
<gene>
    <name evidence="17" type="ORF">CANTADRAFT_26071</name>
</gene>
<dbReference type="SMART" id="SM00490">
    <property type="entry name" value="HELICc"/>
    <property type="match status" value="1"/>
</dbReference>
<dbReference type="InterPro" id="IPR000629">
    <property type="entry name" value="RNA-helicase_DEAD-box_CS"/>
</dbReference>
<dbReference type="GO" id="GO:0003724">
    <property type="term" value="F:RNA helicase activity"/>
    <property type="evidence" value="ECO:0007669"/>
    <property type="project" value="UniProtKB-EC"/>
</dbReference>
<dbReference type="GO" id="GO:0032040">
    <property type="term" value="C:small-subunit processome"/>
    <property type="evidence" value="ECO:0007669"/>
    <property type="project" value="EnsemblFungi"/>
</dbReference>
<name>A0A1E4SHJ1_9ASCO</name>
<feature type="domain" description="Helicase C-terminal" evidence="15">
    <location>
        <begin position="275"/>
        <end position="439"/>
    </location>
</feature>
<keyword evidence="6 11" id="KW-0347">Helicase</keyword>
<evidence type="ECO:0000256" key="9">
    <source>
        <dbReference type="ARBA" id="ARBA00023242"/>
    </source>
</evidence>
<dbReference type="OrthoDB" id="10259640at2759"/>
<feature type="compositionally biased region" description="Basic and acidic residues" evidence="13">
    <location>
        <begin position="645"/>
        <end position="659"/>
    </location>
</feature>
<evidence type="ECO:0000256" key="12">
    <source>
        <dbReference type="RuleBase" id="RU365068"/>
    </source>
</evidence>
<keyword evidence="8 12" id="KW-0694">RNA-binding</keyword>
<feature type="short sequence motif" description="Q motif" evidence="10">
    <location>
        <begin position="47"/>
        <end position="75"/>
    </location>
</feature>
<reference evidence="18" key="1">
    <citation type="submission" date="2016-05" db="EMBL/GenBank/DDBJ databases">
        <title>Comparative genomics of biotechnologically important yeasts.</title>
        <authorList>
            <consortium name="DOE Joint Genome Institute"/>
            <person name="Riley R."/>
            <person name="Haridas S."/>
            <person name="Wolfe K.H."/>
            <person name="Lopes M.R."/>
            <person name="Hittinger C.T."/>
            <person name="Goker M."/>
            <person name="Salamov A."/>
            <person name="Wisecaver J."/>
            <person name="Long T.M."/>
            <person name="Aerts A.L."/>
            <person name="Barry K."/>
            <person name="Choi C."/>
            <person name="Clum A."/>
            <person name="Coughlan A.Y."/>
            <person name="Deshpande S."/>
            <person name="Douglass A.P."/>
            <person name="Hanson S.J."/>
            <person name="Klenk H.-P."/>
            <person name="Labutti K."/>
            <person name="Lapidus A."/>
            <person name="Lindquist E."/>
            <person name="Lipzen A."/>
            <person name="Meier-Kolthoff J.P."/>
            <person name="Ohm R.A."/>
            <person name="Otillar R.P."/>
            <person name="Pangilinan J."/>
            <person name="Peng Y."/>
            <person name="Rokas A."/>
            <person name="Rosa C.A."/>
            <person name="Scheuner C."/>
            <person name="Sibirny A.A."/>
            <person name="Slot J.C."/>
            <person name="Stielow J.B."/>
            <person name="Sun H."/>
            <person name="Kurtzman C.P."/>
            <person name="Blackwell M."/>
            <person name="Grigoriev I.V."/>
            <person name="Jeffries T.W."/>
        </authorList>
    </citation>
    <scope>NUCLEOTIDE SEQUENCE [LARGE SCALE GENOMIC DNA]</scope>
    <source>
        <strain evidence="18">NRRL Y-17324</strain>
    </source>
</reference>
<evidence type="ECO:0000256" key="11">
    <source>
        <dbReference type="RuleBase" id="RU000492"/>
    </source>
</evidence>
<dbReference type="PROSITE" id="PS00039">
    <property type="entry name" value="DEAD_ATP_HELICASE"/>
    <property type="match status" value="1"/>
</dbReference>
<evidence type="ECO:0000313" key="18">
    <source>
        <dbReference type="Proteomes" id="UP000094285"/>
    </source>
</evidence>
<evidence type="ECO:0000256" key="3">
    <source>
        <dbReference type="ARBA" id="ARBA00022552"/>
    </source>
</evidence>
<dbReference type="GO" id="GO:0016887">
    <property type="term" value="F:ATP hydrolysis activity"/>
    <property type="evidence" value="ECO:0007669"/>
    <property type="project" value="RHEA"/>
</dbReference>
<dbReference type="PROSITE" id="PS51192">
    <property type="entry name" value="HELICASE_ATP_BIND_1"/>
    <property type="match status" value="1"/>
</dbReference>
<dbReference type="GO" id="GO:0005524">
    <property type="term" value="F:ATP binding"/>
    <property type="evidence" value="ECO:0007669"/>
    <property type="project" value="UniProtKB-UniRule"/>
</dbReference>
<feature type="compositionally biased region" description="Basic and acidic residues" evidence="13">
    <location>
        <begin position="718"/>
        <end position="737"/>
    </location>
</feature>
<dbReference type="SMART" id="SM00487">
    <property type="entry name" value="DEXDc"/>
    <property type="match status" value="1"/>
</dbReference>
<dbReference type="EC" id="3.6.4.13" evidence="12"/>
<dbReference type="AlphaFoldDB" id="A0A1E4SHJ1"/>
<keyword evidence="2" id="KW-0690">Ribosome biogenesis</keyword>
<evidence type="ECO:0000256" key="13">
    <source>
        <dbReference type="SAM" id="MobiDB-lite"/>
    </source>
</evidence>
<dbReference type="Proteomes" id="UP000094285">
    <property type="component" value="Unassembled WGS sequence"/>
</dbReference>
<dbReference type="InterPro" id="IPR025313">
    <property type="entry name" value="SPB4-like_CTE"/>
</dbReference>
<comment type="catalytic activity">
    <reaction evidence="12">
        <text>ATP + H2O = ADP + phosphate + H(+)</text>
        <dbReference type="Rhea" id="RHEA:13065"/>
        <dbReference type="ChEBI" id="CHEBI:15377"/>
        <dbReference type="ChEBI" id="CHEBI:15378"/>
        <dbReference type="ChEBI" id="CHEBI:30616"/>
        <dbReference type="ChEBI" id="CHEBI:43474"/>
        <dbReference type="ChEBI" id="CHEBI:456216"/>
        <dbReference type="EC" id="3.6.4.13"/>
    </reaction>
</comment>
<keyword evidence="9" id="KW-0539">Nucleus</keyword>
<dbReference type="InterPro" id="IPR011545">
    <property type="entry name" value="DEAD/DEAH_box_helicase_dom"/>
</dbReference>
<dbReference type="GO" id="GO:0003723">
    <property type="term" value="F:RNA binding"/>
    <property type="evidence" value="ECO:0007669"/>
    <property type="project" value="UniProtKB-UniRule"/>
</dbReference>
<evidence type="ECO:0000313" key="17">
    <source>
        <dbReference type="EMBL" id="ODV78978.1"/>
    </source>
</evidence>
<feature type="compositionally biased region" description="Acidic residues" evidence="13">
    <location>
        <begin position="698"/>
        <end position="717"/>
    </location>
</feature>
<evidence type="ECO:0000256" key="2">
    <source>
        <dbReference type="ARBA" id="ARBA00022517"/>
    </source>
</evidence>
<keyword evidence="7 11" id="KW-0067">ATP-binding</keyword>
<dbReference type="InterPro" id="IPR027417">
    <property type="entry name" value="P-loop_NTPase"/>
</dbReference>
<evidence type="ECO:0000256" key="8">
    <source>
        <dbReference type="ARBA" id="ARBA00022884"/>
    </source>
</evidence>
<evidence type="ECO:0000256" key="5">
    <source>
        <dbReference type="ARBA" id="ARBA00022801"/>
    </source>
</evidence>
<dbReference type="STRING" id="984487.A0A1E4SHJ1"/>
<dbReference type="SMART" id="SM01178">
    <property type="entry name" value="DUF4217"/>
    <property type="match status" value="1"/>
</dbReference>
<evidence type="ECO:0000259" key="16">
    <source>
        <dbReference type="PROSITE" id="PS51195"/>
    </source>
</evidence>
<keyword evidence="18" id="KW-1185">Reference proteome</keyword>
<evidence type="ECO:0000259" key="15">
    <source>
        <dbReference type="PROSITE" id="PS51194"/>
    </source>
</evidence>
<comment type="domain">
    <text evidence="12">The Q motif is unique to and characteristic of the DEAD box family of RNA helicases and controls ATP binding and hydrolysis.</text>
</comment>
<dbReference type="Gene3D" id="3.40.50.300">
    <property type="entry name" value="P-loop containing nucleotide triphosphate hydrolases"/>
    <property type="match status" value="2"/>
</dbReference>
<dbReference type="PROSITE" id="PS51194">
    <property type="entry name" value="HELICASE_CTER"/>
    <property type="match status" value="1"/>
</dbReference>
<evidence type="ECO:0000256" key="10">
    <source>
        <dbReference type="PROSITE-ProRule" id="PRU00552"/>
    </source>
</evidence>
<keyword evidence="4 11" id="KW-0547">Nucleotide-binding</keyword>
<dbReference type="EMBL" id="KV453912">
    <property type="protein sequence ID" value="ODV78978.1"/>
    <property type="molecule type" value="Genomic_DNA"/>
</dbReference>
<dbReference type="SUPFAM" id="SSF52540">
    <property type="entry name" value="P-loop containing nucleoside triphosphate hydrolases"/>
    <property type="match status" value="1"/>
</dbReference>
<dbReference type="Pfam" id="PF13959">
    <property type="entry name" value="CTE_SPB4"/>
    <property type="match status" value="1"/>
</dbReference>
<dbReference type="GO" id="GO:0006364">
    <property type="term" value="P:rRNA processing"/>
    <property type="evidence" value="ECO:0007669"/>
    <property type="project" value="UniProtKB-KW"/>
</dbReference>
<evidence type="ECO:0000256" key="4">
    <source>
        <dbReference type="ARBA" id="ARBA00022741"/>
    </source>
</evidence>
<dbReference type="GeneID" id="30981774"/>
<feature type="domain" description="DEAD-box RNA helicase Q" evidence="16">
    <location>
        <begin position="47"/>
        <end position="75"/>
    </location>
</feature>
<dbReference type="Pfam" id="PF00271">
    <property type="entry name" value="Helicase_C"/>
    <property type="match status" value="1"/>
</dbReference>
<comment type="similarity">
    <text evidence="11">Belongs to the DEAD box helicase family.</text>
</comment>
<dbReference type="GO" id="GO:0042802">
    <property type="term" value="F:identical protein binding"/>
    <property type="evidence" value="ECO:0007669"/>
    <property type="project" value="EnsemblFungi"/>
</dbReference>
<organism evidence="17 18">
    <name type="scientific">Suhomyces tanzawaensis NRRL Y-17324</name>
    <dbReference type="NCBI Taxonomy" id="984487"/>
    <lineage>
        <taxon>Eukaryota</taxon>
        <taxon>Fungi</taxon>
        <taxon>Dikarya</taxon>
        <taxon>Ascomycota</taxon>
        <taxon>Saccharomycotina</taxon>
        <taxon>Pichiomycetes</taxon>
        <taxon>Debaryomycetaceae</taxon>
        <taxon>Suhomyces</taxon>
    </lineage>
</organism>
<evidence type="ECO:0000259" key="14">
    <source>
        <dbReference type="PROSITE" id="PS51192"/>
    </source>
</evidence>
<protein>
    <recommendedName>
        <fullName evidence="12">ATP-dependent RNA helicase</fullName>
        <ecNumber evidence="12">3.6.4.13</ecNumber>
    </recommendedName>
</protein>
<accession>A0A1E4SHJ1</accession>